<dbReference type="AlphaFoldDB" id="A0A2S6IVM9"/>
<dbReference type="EMBL" id="PTJD01000001">
    <property type="protein sequence ID" value="PPK98404.1"/>
    <property type="molecule type" value="Genomic_DNA"/>
</dbReference>
<dbReference type="Proteomes" id="UP000239485">
    <property type="component" value="Unassembled WGS sequence"/>
</dbReference>
<name>A0A2S6IVM9_9ACTN</name>
<protein>
    <submittedName>
        <fullName evidence="1">Uncharacterized protein</fullName>
    </submittedName>
</protein>
<accession>A0A2S6IVM9</accession>
<organism evidence="1 2">
    <name type="scientific">Kineococcus xinjiangensis</name>
    <dbReference type="NCBI Taxonomy" id="512762"/>
    <lineage>
        <taxon>Bacteria</taxon>
        <taxon>Bacillati</taxon>
        <taxon>Actinomycetota</taxon>
        <taxon>Actinomycetes</taxon>
        <taxon>Kineosporiales</taxon>
        <taxon>Kineosporiaceae</taxon>
        <taxon>Kineococcus</taxon>
    </lineage>
</organism>
<reference evidence="1 2" key="1">
    <citation type="submission" date="2018-02" db="EMBL/GenBank/DDBJ databases">
        <title>Genomic Encyclopedia of Archaeal and Bacterial Type Strains, Phase II (KMG-II): from individual species to whole genera.</title>
        <authorList>
            <person name="Goeker M."/>
        </authorList>
    </citation>
    <scope>NUCLEOTIDE SEQUENCE [LARGE SCALE GENOMIC DNA]</scope>
    <source>
        <strain evidence="1 2">DSM 22857</strain>
    </source>
</reference>
<sequence length="75" mass="8329">MATFLLIALLACFLVPAALERRARRSAASPYLLPAVDAPPHAARIPMPRGRSRRRYVEDGLAEVDTWLAQQDRTA</sequence>
<keyword evidence="2" id="KW-1185">Reference proteome</keyword>
<comment type="caution">
    <text evidence="1">The sequence shown here is derived from an EMBL/GenBank/DDBJ whole genome shotgun (WGS) entry which is preliminary data.</text>
</comment>
<dbReference type="RefSeq" id="WP_104430839.1">
    <property type="nucleotide sequence ID" value="NZ_PTJD01000001.1"/>
</dbReference>
<gene>
    <name evidence="1" type="ORF">CLV92_10199</name>
</gene>
<proteinExistence type="predicted"/>
<evidence type="ECO:0000313" key="1">
    <source>
        <dbReference type="EMBL" id="PPK98404.1"/>
    </source>
</evidence>
<evidence type="ECO:0000313" key="2">
    <source>
        <dbReference type="Proteomes" id="UP000239485"/>
    </source>
</evidence>